<proteinExistence type="inferred from homology"/>
<dbReference type="GO" id="GO:0003735">
    <property type="term" value="F:structural constituent of ribosome"/>
    <property type="evidence" value="ECO:0007669"/>
    <property type="project" value="UniProtKB-UniRule"/>
</dbReference>
<evidence type="ECO:0000256" key="2">
    <source>
        <dbReference type="ARBA" id="ARBA00022980"/>
    </source>
</evidence>
<evidence type="ECO:0000313" key="6">
    <source>
        <dbReference type="EMBL" id="ONM52776.1"/>
    </source>
</evidence>
<gene>
    <name evidence="6" type="ORF">ZEAMMB73_Zm00001d019352</name>
</gene>
<accession>A0A1D6HX31</accession>
<dbReference type="Gene3D" id="6.10.140.1730">
    <property type="match status" value="1"/>
</dbReference>
<dbReference type="AlphaFoldDB" id="A0A1D6HX31"/>
<organism evidence="6">
    <name type="scientific">Zea mays</name>
    <name type="common">Maize</name>
    <dbReference type="NCBI Taxonomy" id="4577"/>
    <lineage>
        <taxon>Eukaryota</taxon>
        <taxon>Viridiplantae</taxon>
        <taxon>Streptophyta</taxon>
        <taxon>Embryophyta</taxon>
        <taxon>Tracheophyta</taxon>
        <taxon>Spermatophyta</taxon>
        <taxon>Magnoliopsida</taxon>
        <taxon>Liliopsida</taxon>
        <taxon>Poales</taxon>
        <taxon>Poaceae</taxon>
        <taxon>PACMAD clade</taxon>
        <taxon>Panicoideae</taxon>
        <taxon>Andropogonodae</taxon>
        <taxon>Andropogoneae</taxon>
        <taxon>Tripsacinae</taxon>
        <taxon>Zea</taxon>
    </lineage>
</organism>
<dbReference type="PANTHER" id="PTHR12884">
    <property type="entry name" value="60S RIBOSOMAL PROTEIN L29"/>
    <property type="match status" value="1"/>
</dbReference>
<name>A0A1D6HX31_MAIZE</name>
<evidence type="ECO:0000256" key="1">
    <source>
        <dbReference type="ARBA" id="ARBA00010247"/>
    </source>
</evidence>
<reference evidence="6" key="1">
    <citation type="submission" date="2015-12" db="EMBL/GenBank/DDBJ databases">
        <title>Update maize B73 reference genome by single molecule sequencing technologies.</title>
        <authorList>
            <consortium name="Maize Genome Sequencing Project"/>
            <person name="Ware D."/>
        </authorList>
    </citation>
    <scope>NUCLEOTIDE SEQUENCE [LARGE SCALE GENOMIC DNA]</scope>
    <source>
        <tissue evidence="6">Seedling</tissue>
    </source>
</reference>
<dbReference type="Pfam" id="PF01779">
    <property type="entry name" value="Ribosomal_L29e"/>
    <property type="match status" value="1"/>
</dbReference>
<dbReference type="InterPro" id="IPR002673">
    <property type="entry name" value="Ribosomal_eL29"/>
</dbReference>
<evidence type="ECO:0000256" key="5">
    <source>
        <dbReference type="SAM" id="MobiDB-lite"/>
    </source>
</evidence>
<evidence type="ECO:0000256" key="3">
    <source>
        <dbReference type="ARBA" id="ARBA00023274"/>
    </source>
</evidence>
<feature type="region of interest" description="Disordered" evidence="5">
    <location>
        <begin position="64"/>
        <end position="107"/>
    </location>
</feature>
<dbReference type="InParanoid" id="A0A1D6HX31"/>
<sequence>MLAEISNLVKKALKSALTHLKADHERDFLSRYGQRIPHEAFGFDTSWPITDEGFTMAKSKDHMAHNQSYKAHKNNIKKPMRGCQTSTKGVLNKAHDDARSRAQNSGI</sequence>
<dbReference type="ExpressionAtlas" id="A0A1D6HX31">
    <property type="expression patterns" value="baseline"/>
</dbReference>
<keyword evidence="2 4" id="KW-0689">Ribosomal protein</keyword>
<feature type="compositionally biased region" description="Basic residues" evidence="5">
    <location>
        <begin position="70"/>
        <end position="80"/>
    </location>
</feature>
<comment type="similarity">
    <text evidence="1 4">Belongs to the eukaryotic ribosomal protein eL29 family.</text>
</comment>
<protein>
    <recommendedName>
        <fullName evidence="4">60S ribosomal protein L29</fullName>
    </recommendedName>
</protein>
<dbReference type="EMBL" id="CM007650">
    <property type="protein sequence ID" value="ONM52776.1"/>
    <property type="molecule type" value="Genomic_DNA"/>
</dbReference>
<dbReference type="SMR" id="A0A1D6HX31"/>
<dbReference type="GO" id="GO:1990904">
    <property type="term" value="C:ribonucleoprotein complex"/>
    <property type="evidence" value="ECO:0007669"/>
    <property type="project" value="UniProtKB-KW"/>
</dbReference>
<dbReference type="PANTHER" id="PTHR12884:SF0">
    <property type="entry name" value="60S RIBOSOMAL PROTEIN L29"/>
    <property type="match status" value="1"/>
</dbReference>
<keyword evidence="3 4" id="KW-0687">Ribonucleoprotein</keyword>
<evidence type="ECO:0000256" key="4">
    <source>
        <dbReference type="RuleBase" id="RU364026"/>
    </source>
</evidence>
<dbReference type="GO" id="GO:0005840">
    <property type="term" value="C:ribosome"/>
    <property type="evidence" value="ECO:0007669"/>
    <property type="project" value="UniProtKB-KW"/>
</dbReference>
<dbReference type="GO" id="GO:0006412">
    <property type="term" value="P:translation"/>
    <property type="evidence" value="ECO:0007669"/>
    <property type="project" value="InterPro"/>
</dbReference>